<accession>A0A5P8N9U8</accession>
<protein>
    <submittedName>
        <fullName evidence="2">Membrane protein</fullName>
    </submittedName>
</protein>
<feature type="transmembrane region" description="Helical" evidence="1">
    <location>
        <begin position="76"/>
        <end position="106"/>
    </location>
</feature>
<keyword evidence="1" id="KW-0812">Transmembrane</keyword>
<dbReference type="Pfam" id="PF01944">
    <property type="entry name" value="SpoIIM"/>
    <property type="match status" value="1"/>
</dbReference>
<sequence>MKIRDDNYKKRAFKFFLTMVLLFLISLTLSAVFSPPKESIESIIKGLPKNLSEMKGIDLVWDYIVQNGLKMPLQMFILALIPIPFLYSVTLIISSVSFGMVFGLLLHWNFKQGMVKMLAASPHLFIEMLAISFIASGFYMLNQSIIRKVTNKFKQDKKYNISFKSTFLNLLKIYILRALPLFILAAFVEAYVPQLLINLLHEL</sequence>
<keyword evidence="1" id="KW-0472">Membrane</keyword>
<gene>
    <name evidence="2" type="ORF">60_02318</name>
</gene>
<reference evidence="2" key="1">
    <citation type="journal article" date="2019" name="PLoS ONE">
        <title>Identification and characterisation of capidermicin, a novel bacteriocin produced by Staphylococcus capitis.</title>
        <authorList>
            <person name="Lynch D."/>
            <person name="O'Connor P.M."/>
            <person name="Cotter P.D."/>
            <person name="Hill C."/>
            <person name="Field D."/>
            <person name="Begley M."/>
        </authorList>
    </citation>
    <scope>NUCLEOTIDE SEQUENCE</scope>
    <source>
        <strain evidence="2">CIT060</strain>
    </source>
</reference>
<dbReference type="RefSeq" id="WP_186334415.1">
    <property type="nucleotide sequence ID" value="NZ_JACMVI010000010.1"/>
</dbReference>
<organism evidence="2">
    <name type="scientific">Staphylococcus capitis</name>
    <dbReference type="NCBI Taxonomy" id="29388"/>
    <lineage>
        <taxon>Bacteria</taxon>
        <taxon>Bacillati</taxon>
        <taxon>Bacillota</taxon>
        <taxon>Bacilli</taxon>
        <taxon>Bacillales</taxon>
        <taxon>Staphylococcaceae</taxon>
        <taxon>Staphylococcus</taxon>
    </lineage>
</organism>
<name>A0A5P8N9U8_STACP</name>
<dbReference type="InterPro" id="IPR002798">
    <property type="entry name" value="SpoIIM-like"/>
</dbReference>
<evidence type="ECO:0000256" key="1">
    <source>
        <dbReference type="SAM" id="Phobius"/>
    </source>
</evidence>
<dbReference type="AlphaFoldDB" id="A0A5P8N9U8"/>
<keyword evidence="1" id="KW-1133">Transmembrane helix</keyword>
<proteinExistence type="predicted"/>
<feature type="transmembrane region" description="Helical" evidence="1">
    <location>
        <begin position="12"/>
        <end position="33"/>
    </location>
</feature>
<evidence type="ECO:0000313" key="2">
    <source>
        <dbReference type="EMBL" id="QFR37569.1"/>
    </source>
</evidence>
<dbReference type="EMBL" id="MN234131">
    <property type="protein sequence ID" value="QFR37569.1"/>
    <property type="molecule type" value="Genomic_DNA"/>
</dbReference>
<feature type="transmembrane region" description="Helical" evidence="1">
    <location>
        <begin position="173"/>
        <end position="192"/>
    </location>
</feature>
<feature type="transmembrane region" description="Helical" evidence="1">
    <location>
        <begin position="118"/>
        <end position="141"/>
    </location>
</feature>